<dbReference type="Gene3D" id="3.30.1120.80">
    <property type="match status" value="1"/>
</dbReference>
<reference evidence="11" key="1">
    <citation type="submission" date="2020-10" db="EMBL/GenBank/DDBJ databases">
        <authorList>
            <person name="Gilroy R."/>
        </authorList>
    </citation>
    <scope>NUCLEOTIDE SEQUENCE</scope>
    <source>
        <strain evidence="11">10669</strain>
    </source>
</reference>
<dbReference type="GO" id="GO:0046872">
    <property type="term" value="F:metal ion binding"/>
    <property type="evidence" value="ECO:0007669"/>
    <property type="project" value="UniProtKB-KW"/>
</dbReference>
<dbReference type="InterPro" id="IPR012160">
    <property type="entry name" value="LtaS-like"/>
</dbReference>
<feature type="transmembrane region" description="Helical" evidence="9">
    <location>
        <begin position="92"/>
        <end position="115"/>
    </location>
</feature>
<feature type="binding site" evidence="7">
    <location>
        <position position="455"/>
    </location>
    <ligand>
        <name>substrate</name>
    </ligand>
</feature>
<feature type="domain" description="Sulfatase N-terminal" evidence="10">
    <location>
        <begin position="290"/>
        <end position="560"/>
    </location>
</feature>
<protein>
    <submittedName>
        <fullName evidence="11">LTA synthase family protein</fullName>
    </submittedName>
</protein>
<dbReference type="PIRSF" id="PIRSF005091">
    <property type="entry name" value="Mmb_sulf_HI1246"/>
    <property type="match status" value="1"/>
</dbReference>
<dbReference type="InterPro" id="IPR050448">
    <property type="entry name" value="OpgB/LTA_synthase_biosynth"/>
</dbReference>
<gene>
    <name evidence="11" type="ORF">IAC75_00260</name>
</gene>
<dbReference type="Pfam" id="PF00884">
    <property type="entry name" value="Sulfatase"/>
    <property type="match status" value="1"/>
</dbReference>
<keyword evidence="3 9" id="KW-0812">Transmembrane</keyword>
<feature type="transmembrane region" description="Helical" evidence="9">
    <location>
        <begin position="145"/>
        <end position="166"/>
    </location>
</feature>
<reference evidence="11" key="2">
    <citation type="journal article" date="2021" name="PeerJ">
        <title>Extensive microbial diversity within the chicken gut microbiome revealed by metagenomics and culture.</title>
        <authorList>
            <person name="Gilroy R."/>
            <person name="Ravi A."/>
            <person name="Getino M."/>
            <person name="Pursley I."/>
            <person name="Horton D.L."/>
            <person name="Alikhan N.F."/>
            <person name="Baker D."/>
            <person name="Gharbi K."/>
            <person name="Hall N."/>
            <person name="Watson M."/>
            <person name="Adriaenssens E.M."/>
            <person name="Foster-Nyarko E."/>
            <person name="Jarju S."/>
            <person name="Secka A."/>
            <person name="Antonio M."/>
            <person name="Oren A."/>
            <person name="Chaudhuri R.R."/>
            <person name="La Ragione R."/>
            <person name="Hildebrand F."/>
            <person name="Pallen M.J."/>
        </authorList>
    </citation>
    <scope>NUCLEOTIDE SEQUENCE</scope>
    <source>
        <strain evidence="11">10669</strain>
    </source>
</reference>
<keyword evidence="2" id="KW-1003">Cell membrane</keyword>
<evidence type="ECO:0000256" key="3">
    <source>
        <dbReference type="ARBA" id="ARBA00022692"/>
    </source>
</evidence>
<dbReference type="InterPro" id="IPR000917">
    <property type="entry name" value="Sulfatase_N"/>
</dbReference>
<evidence type="ECO:0000256" key="8">
    <source>
        <dbReference type="PIRSR" id="PIRSR005091-3"/>
    </source>
</evidence>
<evidence type="ECO:0000256" key="9">
    <source>
        <dbReference type="SAM" id="Phobius"/>
    </source>
</evidence>
<evidence type="ECO:0000259" key="10">
    <source>
        <dbReference type="Pfam" id="PF00884"/>
    </source>
</evidence>
<evidence type="ECO:0000256" key="7">
    <source>
        <dbReference type="PIRSR" id="PIRSR005091-2"/>
    </source>
</evidence>
<feature type="active site" evidence="6">
    <location>
        <position position="337"/>
    </location>
</feature>
<evidence type="ECO:0000256" key="5">
    <source>
        <dbReference type="ARBA" id="ARBA00023136"/>
    </source>
</evidence>
<comment type="caution">
    <text evidence="11">The sequence shown here is derived from an EMBL/GenBank/DDBJ whole genome shotgun (WGS) entry which is preliminary data.</text>
</comment>
<dbReference type="SUPFAM" id="SSF53649">
    <property type="entry name" value="Alkaline phosphatase-like"/>
    <property type="match status" value="1"/>
</dbReference>
<evidence type="ECO:0000256" key="2">
    <source>
        <dbReference type="ARBA" id="ARBA00022475"/>
    </source>
</evidence>
<sequence length="658" mass="73275">MKKFYRRLKRFFGPLFPVFAVICLNMALLSLSRLGLALWQSDRVDAVGGWAETIFQGMRVDFASMGWLMLIPAVVSALILSENAVGRAWRLVLRVILTAGTLFFFFMELSTPAFIETYDFRPNRLFFEYLVSPREVFSMLVRGHAAALIVTMILTVAATALFWKFTGRVSKGLTFPRLTLRPVYAAAAAAVLVLGARSTLDHRPLNPSMVAFSSDAMVNSLAVNSGYSVLFAAMQMSDEESASEIYGSMPLSEVIARIRKMRKLPESAYLSEEQPTLSYHPASERTPRSKNIVVILMESQGAQFIGTLGGLPLSPKFDALAKEGWLFERCFATGTRSVRGIEAVATGFTPTPARAVVKLGKSQQRFFTVADLLEKRGYHTAFIYGGEKHFDNMASFFYGNGFQEIIDEKDYENPVFSGSWGVSDEDLFAMADKKFREWDAAGTPFYSIVFTSSNHDPFEYPDGRITGYDREKQTRNNGAKYADYALGTFFEKAKKSDYWKDTIFLVVADHDSRVSGADLVPIKNFHIPALILGEGVPVRRDARLVSQIDLAPTLLSLAGIDAAYPMTGFDLTWESPDRAMMIYDKNFAVMNGERVTILQPDLPAKGFAYDFEAKKLVPADVTEEEAKNALAMALYGSYAYKFDLYRETAPQSAGTPAK</sequence>
<evidence type="ECO:0000256" key="1">
    <source>
        <dbReference type="ARBA" id="ARBA00004651"/>
    </source>
</evidence>
<proteinExistence type="predicted"/>
<keyword evidence="7" id="KW-0464">Manganese</keyword>
<feature type="binding site" evidence="8">
    <location>
        <position position="510"/>
    </location>
    <ligand>
        <name>Mn(2+)</name>
        <dbReference type="ChEBI" id="CHEBI:29035"/>
    </ligand>
</feature>
<feature type="transmembrane region" description="Helical" evidence="9">
    <location>
        <begin position="62"/>
        <end position="80"/>
    </location>
</feature>
<accession>A0A9D1NJ29</accession>
<keyword evidence="4 9" id="KW-1133">Transmembrane helix</keyword>
<dbReference type="Proteomes" id="UP000886812">
    <property type="component" value="Unassembled WGS sequence"/>
</dbReference>
<evidence type="ECO:0000313" key="12">
    <source>
        <dbReference type="Proteomes" id="UP000886812"/>
    </source>
</evidence>
<dbReference type="InterPro" id="IPR017850">
    <property type="entry name" value="Alkaline_phosphatase_core_sf"/>
</dbReference>
<organism evidence="11 12">
    <name type="scientific">Candidatus Spyradosoma merdigallinarum</name>
    <dbReference type="NCBI Taxonomy" id="2840950"/>
    <lineage>
        <taxon>Bacteria</taxon>
        <taxon>Pseudomonadati</taxon>
        <taxon>Verrucomicrobiota</taxon>
        <taxon>Opitutia</taxon>
        <taxon>Opitutia incertae sedis</taxon>
        <taxon>Candidatus Spyradosoma</taxon>
    </lineage>
</organism>
<feature type="binding site" evidence="8">
    <location>
        <position position="509"/>
    </location>
    <ligand>
        <name>Mn(2+)</name>
        <dbReference type="ChEBI" id="CHEBI:29035"/>
    </ligand>
</feature>
<feature type="binding site" evidence="8">
    <location>
        <position position="298"/>
    </location>
    <ligand>
        <name>Mn(2+)</name>
        <dbReference type="ChEBI" id="CHEBI:29035"/>
    </ligand>
</feature>
<name>A0A9D1NJ29_9BACT</name>
<feature type="transmembrane region" description="Helical" evidence="9">
    <location>
        <begin position="12"/>
        <end position="31"/>
    </location>
</feature>
<evidence type="ECO:0000256" key="4">
    <source>
        <dbReference type="ARBA" id="ARBA00022989"/>
    </source>
</evidence>
<dbReference type="CDD" id="cd16015">
    <property type="entry name" value="LTA_synthase"/>
    <property type="match status" value="1"/>
</dbReference>
<dbReference type="PANTHER" id="PTHR47371:SF3">
    <property type="entry name" value="PHOSPHOGLYCEROL TRANSFERASE I"/>
    <property type="match status" value="1"/>
</dbReference>
<comment type="subcellular location">
    <subcellularLocation>
        <location evidence="1">Cell membrane</location>
        <topology evidence="1">Multi-pass membrane protein</topology>
    </subcellularLocation>
</comment>
<keyword evidence="5 9" id="KW-0472">Membrane</keyword>
<feature type="transmembrane region" description="Helical" evidence="9">
    <location>
        <begin position="178"/>
        <end position="196"/>
    </location>
</feature>
<dbReference type="PANTHER" id="PTHR47371">
    <property type="entry name" value="LIPOTEICHOIC ACID SYNTHASE"/>
    <property type="match status" value="1"/>
</dbReference>
<dbReference type="EMBL" id="DVOG01000011">
    <property type="protein sequence ID" value="HIV03574.1"/>
    <property type="molecule type" value="Genomic_DNA"/>
</dbReference>
<evidence type="ECO:0000313" key="11">
    <source>
        <dbReference type="EMBL" id="HIV03574.1"/>
    </source>
</evidence>
<dbReference type="AlphaFoldDB" id="A0A9D1NJ29"/>
<keyword evidence="7" id="KW-0479">Metal-binding</keyword>
<dbReference type="GO" id="GO:0005886">
    <property type="term" value="C:plasma membrane"/>
    <property type="evidence" value="ECO:0007669"/>
    <property type="project" value="UniProtKB-SubCell"/>
</dbReference>
<dbReference type="Gene3D" id="3.40.720.10">
    <property type="entry name" value="Alkaline Phosphatase, subunit A"/>
    <property type="match status" value="1"/>
</dbReference>
<evidence type="ECO:0000256" key="6">
    <source>
        <dbReference type="PIRSR" id="PIRSR005091-1"/>
    </source>
</evidence>